<keyword evidence="4" id="KW-1185">Reference proteome</keyword>
<gene>
    <name evidence="3" type="primary">wcaJ_3</name>
    <name evidence="3" type="ORF">LMG26841_04345</name>
</gene>
<dbReference type="RefSeq" id="WP_054500290.1">
    <property type="nucleotide sequence ID" value="NZ_CADIKW010000010.1"/>
</dbReference>
<accession>A0A6S7E6M9</accession>
<keyword evidence="3" id="KW-0808">Transferase</keyword>
<feature type="domain" description="Bacterial sugar transferase" evidence="2">
    <location>
        <begin position="2"/>
        <end position="195"/>
    </location>
</feature>
<dbReference type="EC" id="2.7.8.31" evidence="3"/>
<evidence type="ECO:0000256" key="1">
    <source>
        <dbReference type="ARBA" id="ARBA00006464"/>
    </source>
</evidence>
<dbReference type="GO" id="GO:0089702">
    <property type="term" value="F:undecaprenyl-phosphate glucose phosphotransferase activity"/>
    <property type="evidence" value="ECO:0007669"/>
    <property type="project" value="UniProtKB-EC"/>
</dbReference>
<dbReference type="Proteomes" id="UP000494272">
    <property type="component" value="Unassembled WGS sequence"/>
</dbReference>
<evidence type="ECO:0000313" key="4">
    <source>
        <dbReference type="Proteomes" id="UP000494272"/>
    </source>
</evidence>
<comment type="similarity">
    <text evidence="1">Belongs to the bacterial sugar transferase family.</text>
</comment>
<evidence type="ECO:0000259" key="2">
    <source>
        <dbReference type="Pfam" id="PF02397"/>
    </source>
</evidence>
<dbReference type="Pfam" id="PF02397">
    <property type="entry name" value="Bac_transf"/>
    <property type="match status" value="1"/>
</dbReference>
<dbReference type="EMBL" id="CADIKW010000010">
    <property type="protein sequence ID" value="CAB3898352.1"/>
    <property type="molecule type" value="Genomic_DNA"/>
</dbReference>
<reference evidence="3 4" key="1">
    <citation type="submission" date="2020-04" db="EMBL/GenBank/DDBJ databases">
        <authorList>
            <person name="De Canck E."/>
        </authorList>
    </citation>
    <scope>NUCLEOTIDE SEQUENCE [LARGE SCALE GENOMIC DNA]</scope>
    <source>
        <strain evidence="3 4">LMG 26841</strain>
    </source>
</reference>
<dbReference type="AlphaFoldDB" id="A0A6S7E6M9"/>
<protein>
    <submittedName>
        <fullName evidence="3">UDP-glucose:undecaprenyl-phosphate glucose-1-phosphate transferase</fullName>
        <ecNumber evidence="3">2.7.8.31</ecNumber>
    </submittedName>
</protein>
<dbReference type="InterPro" id="IPR003362">
    <property type="entry name" value="Bact_transf"/>
</dbReference>
<proteinExistence type="inferred from homology"/>
<dbReference type="PANTHER" id="PTHR30576:SF20">
    <property type="entry name" value="QUINOVOSAMINEPHOSPHOTRANSFERAE-RELATED"/>
    <property type="match status" value="1"/>
</dbReference>
<organism evidence="3 4">
    <name type="scientific">Achromobacter dolens</name>
    <dbReference type="NCBI Taxonomy" id="1287738"/>
    <lineage>
        <taxon>Bacteria</taxon>
        <taxon>Pseudomonadati</taxon>
        <taxon>Pseudomonadota</taxon>
        <taxon>Betaproteobacteria</taxon>
        <taxon>Burkholderiales</taxon>
        <taxon>Alcaligenaceae</taxon>
        <taxon>Achromobacter</taxon>
    </lineage>
</organism>
<dbReference type="PANTHER" id="PTHR30576">
    <property type="entry name" value="COLANIC BIOSYNTHESIS UDP-GLUCOSE LIPID CARRIER TRANSFERASE"/>
    <property type="match status" value="1"/>
</dbReference>
<evidence type="ECO:0000313" key="3">
    <source>
        <dbReference type="EMBL" id="CAB3898352.1"/>
    </source>
</evidence>
<name>A0A6S7E6M9_9BURK</name>
<dbReference type="GeneID" id="94357889"/>
<sequence length="196" mass="22602">MKRLFDLTCATIGLLVCAPVFALIALAVKLDSPGPVFFRQVRVGRNGRPFRIHKFRSMHIADKGQREITVNNDPRVTRSGKLLRKWKLDELPQLIDVLRGAMSLVGPRPEVPRYVELYPSDMRSLILSVRPGITDLASIQFRDENTLLDQAGDPEAVYIHQILPEKLRLQAEYVRERSFFYDLRILWQTVIKVIKH</sequence>